<dbReference type="Pfam" id="PF00384">
    <property type="entry name" value="Molybdopterin"/>
    <property type="match status" value="1"/>
</dbReference>
<keyword evidence="9 15" id="KW-0560">Oxidoreductase</keyword>
<comment type="caution">
    <text evidence="15">Lacks conserved residue(s) required for the propagation of feature annotation.</text>
</comment>
<comment type="subunit">
    <text evidence="15">Component of the periplasmic nitrate reductase NapAB complex composed of NapA and NapB.</text>
</comment>
<evidence type="ECO:0000313" key="17">
    <source>
        <dbReference type="EMBL" id="OGG93117.1"/>
    </source>
</evidence>
<dbReference type="FunFam" id="2.40.40.20:FF:000005">
    <property type="entry name" value="Periplasmic nitrate reductase"/>
    <property type="match status" value="1"/>
</dbReference>
<dbReference type="GO" id="GO:0043546">
    <property type="term" value="F:molybdopterin cofactor binding"/>
    <property type="evidence" value="ECO:0007669"/>
    <property type="project" value="InterPro"/>
</dbReference>
<feature type="binding site" evidence="15">
    <location>
        <position position="902"/>
    </location>
    <ligand>
        <name>Mo-bis(molybdopterin guanine dinucleotide)</name>
        <dbReference type="ChEBI" id="CHEBI:60539"/>
    </ligand>
</feature>
<dbReference type="Gene3D" id="3.40.228.10">
    <property type="entry name" value="Dimethylsulfoxide Reductase, domain 2"/>
    <property type="match status" value="1"/>
</dbReference>
<evidence type="ECO:0000256" key="6">
    <source>
        <dbReference type="ARBA" id="ARBA00022729"/>
    </source>
</evidence>
<evidence type="ECO:0000256" key="11">
    <source>
        <dbReference type="ARBA" id="ARBA00023014"/>
    </source>
</evidence>
<dbReference type="NCBIfam" id="NF010055">
    <property type="entry name" value="PRK13532.1"/>
    <property type="match status" value="1"/>
</dbReference>
<feature type="binding site" evidence="15">
    <location>
        <begin position="801"/>
        <end position="810"/>
    </location>
    <ligand>
        <name>Mo-bis(molybdopterin guanine dinucleotide)</name>
        <dbReference type="ChEBI" id="CHEBI:60539"/>
    </ligand>
</feature>
<dbReference type="InterPro" id="IPR006963">
    <property type="entry name" value="Mopterin_OxRdtase_4Fe-4S_dom"/>
</dbReference>
<dbReference type="GO" id="GO:0005506">
    <property type="term" value="F:iron ion binding"/>
    <property type="evidence" value="ECO:0007669"/>
    <property type="project" value="UniProtKB-UniRule"/>
</dbReference>
<protein>
    <recommendedName>
        <fullName evidence="15">Periplasmic nitrate reductase</fullName>
        <ecNumber evidence="15">1.9.6.1</ecNumber>
    </recommendedName>
</protein>
<keyword evidence="5 15" id="KW-0479">Metal-binding</keyword>
<dbReference type="InterPro" id="IPR006311">
    <property type="entry name" value="TAT_signal"/>
</dbReference>
<evidence type="ECO:0000256" key="10">
    <source>
        <dbReference type="ARBA" id="ARBA00023004"/>
    </source>
</evidence>
<evidence type="ECO:0000313" key="18">
    <source>
        <dbReference type="Proteomes" id="UP000178449"/>
    </source>
</evidence>
<dbReference type="GO" id="GO:0030151">
    <property type="term" value="F:molybdenum ion binding"/>
    <property type="evidence" value="ECO:0007669"/>
    <property type="project" value="InterPro"/>
</dbReference>
<dbReference type="InterPro" id="IPR027467">
    <property type="entry name" value="MopterinOxRdtase_cofactor_BS"/>
</dbReference>
<dbReference type="EC" id="1.9.6.1" evidence="15"/>
<dbReference type="Gene3D" id="3.30.200.210">
    <property type="match status" value="1"/>
</dbReference>
<name>A0A1F6G4U3_9PROT</name>
<dbReference type="GO" id="GO:0009055">
    <property type="term" value="F:electron transfer activity"/>
    <property type="evidence" value="ECO:0007669"/>
    <property type="project" value="UniProtKB-UniRule"/>
</dbReference>
<feature type="binding site" evidence="15">
    <location>
        <position position="177"/>
    </location>
    <ligand>
        <name>Mo-bis(molybdopterin guanine dinucleotide)</name>
        <dbReference type="ChEBI" id="CHEBI:60539"/>
    </ligand>
</feature>
<dbReference type="GO" id="GO:0042597">
    <property type="term" value="C:periplasmic space"/>
    <property type="evidence" value="ECO:0007669"/>
    <property type="project" value="UniProtKB-SubCell"/>
</dbReference>
<accession>A0A1F6G4U3</accession>
<dbReference type="CDD" id="cd02791">
    <property type="entry name" value="MopB_CT_Nitrate-R-NapA-like"/>
    <property type="match status" value="1"/>
</dbReference>
<evidence type="ECO:0000256" key="8">
    <source>
        <dbReference type="ARBA" id="ARBA00022982"/>
    </source>
</evidence>
<feature type="domain" description="4Fe-4S Mo/W bis-MGD-type" evidence="16">
    <location>
        <begin position="41"/>
        <end position="97"/>
    </location>
</feature>
<organism evidence="17 18">
    <name type="scientific">Candidatus Lambdaproteobacteria bacterium RIFOXYD2_FULL_50_16</name>
    <dbReference type="NCBI Taxonomy" id="1817772"/>
    <lineage>
        <taxon>Bacteria</taxon>
        <taxon>Pseudomonadati</taxon>
        <taxon>Pseudomonadota</taxon>
        <taxon>Candidatus Lambdaproteobacteria</taxon>
    </lineage>
</organism>
<evidence type="ECO:0000256" key="5">
    <source>
        <dbReference type="ARBA" id="ARBA00022723"/>
    </source>
</evidence>
<dbReference type="PROSITE" id="PS51669">
    <property type="entry name" value="4FE4S_MOW_BIS_MGD"/>
    <property type="match status" value="1"/>
</dbReference>
<reference evidence="17 18" key="1">
    <citation type="journal article" date="2016" name="Nat. Commun.">
        <title>Thousands of microbial genomes shed light on interconnected biogeochemical processes in an aquifer system.</title>
        <authorList>
            <person name="Anantharaman K."/>
            <person name="Brown C.T."/>
            <person name="Hug L.A."/>
            <person name="Sharon I."/>
            <person name="Castelle C.J."/>
            <person name="Probst A.J."/>
            <person name="Thomas B.C."/>
            <person name="Singh A."/>
            <person name="Wilkins M.J."/>
            <person name="Karaoz U."/>
            <person name="Brodie E.L."/>
            <person name="Williams K.H."/>
            <person name="Hubbard S.S."/>
            <person name="Banfield J.F."/>
        </authorList>
    </citation>
    <scope>NUCLEOTIDE SEQUENCE [LARGE SCALE GENOMIC DNA]</scope>
</reference>
<comment type="function">
    <text evidence="14 15">Catalytic subunit of the periplasmic nitrate reductase complex NapAB. Receives electrons from NapB and catalyzes the reduction of nitrate to nitrite.</text>
</comment>
<dbReference type="SUPFAM" id="SSF53706">
    <property type="entry name" value="Formate dehydrogenase/DMSO reductase, domains 1-3"/>
    <property type="match status" value="1"/>
</dbReference>
<feature type="binding site" evidence="15">
    <location>
        <position position="407"/>
    </location>
    <ligand>
        <name>Mo-bis(molybdopterin guanine dinucleotide)</name>
        <dbReference type="ChEBI" id="CHEBI:60539"/>
    </ligand>
</feature>
<dbReference type="PROSITE" id="PS51318">
    <property type="entry name" value="TAT"/>
    <property type="match status" value="1"/>
</dbReference>
<evidence type="ECO:0000256" key="4">
    <source>
        <dbReference type="ARBA" id="ARBA00022505"/>
    </source>
</evidence>
<feature type="binding site" evidence="15">
    <location>
        <position position="565"/>
    </location>
    <ligand>
        <name>Mo-bis(molybdopterin guanine dinucleotide)</name>
        <dbReference type="ChEBI" id="CHEBI:60539"/>
    </ligand>
</feature>
<dbReference type="PANTHER" id="PTHR43105:SF11">
    <property type="entry name" value="PERIPLASMIC NITRATE REDUCTASE"/>
    <property type="match status" value="1"/>
</dbReference>
<dbReference type="Gene3D" id="2.40.40.20">
    <property type="match status" value="1"/>
</dbReference>
<dbReference type="SMART" id="SM00926">
    <property type="entry name" value="Molybdop_Fe4S4"/>
    <property type="match status" value="1"/>
</dbReference>
<feature type="binding site" evidence="15">
    <location>
        <begin position="542"/>
        <end position="543"/>
    </location>
    <ligand>
        <name>Mo-bis(molybdopterin guanine dinucleotide)</name>
        <dbReference type="ChEBI" id="CHEBI:60539"/>
    </ligand>
</feature>
<dbReference type="Pfam" id="PF04879">
    <property type="entry name" value="Molybdop_Fe4S4"/>
    <property type="match status" value="1"/>
</dbReference>
<keyword evidence="6 15" id="KW-0732">Signal</keyword>
<feature type="binding site" evidence="15">
    <location>
        <position position="411"/>
    </location>
    <ligand>
        <name>Mo-bis(molybdopterin guanine dinucleotide)</name>
        <dbReference type="ChEBI" id="CHEBI:60539"/>
    </ligand>
</feature>
<comment type="cofactor">
    <cofactor evidence="15">
        <name>Mo-bis(molybdopterin guanine dinucleotide)</name>
        <dbReference type="ChEBI" id="CHEBI:60539"/>
    </cofactor>
    <text evidence="15">Binds 1 molybdenum-bis(molybdopterin guanine dinucleotide) (Mo-bis-MGD) cofactor per subunit.</text>
</comment>
<feature type="binding site" evidence="15">
    <location>
        <position position="85"/>
    </location>
    <ligand>
        <name>Mo-bis(molybdopterin guanine dinucleotide)</name>
        <dbReference type="ChEBI" id="CHEBI:60539"/>
    </ligand>
</feature>
<dbReference type="InterPro" id="IPR041957">
    <property type="entry name" value="CT_Nitrate-R-NapA-like"/>
</dbReference>
<keyword evidence="10 15" id="KW-0408">Iron</keyword>
<comment type="subcellular location">
    <subcellularLocation>
        <location evidence="15">Periplasm</location>
    </subcellularLocation>
</comment>
<dbReference type="GO" id="GO:0009325">
    <property type="term" value="C:nitrate reductase complex"/>
    <property type="evidence" value="ECO:0007669"/>
    <property type="project" value="TreeGrafter"/>
</dbReference>
<feature type="binding site" evidence="15">
    <location>
        <position position="517"/>
    </location>
    <ligand>
        <name>Mo-bis(molybdopterin guanine dinucleotide)</name>
        <dbReference type="ChEBI" id="CHEBI:60539"/>
    </ligand>
</feature>
<comment type="PTM">
    <text evidence="15">Predicted to be exported by the Tat system. The position of the signal peptide cleavage has not been experimentally proven.</text>
</comment>
<dbReference type="STRING" id="1817772.A2527_14430"/>
<keyword evidence="12 15" id="KW-0534">Nitrate assimilation</keyword>
<dbReference type="InterPro" id="IPR010051">
    <property type="entry name" value="Periplasm_NO3_reductase_lsu"/>
</dbReference>
<dbReference type="GO" id="GO:0051539">
    <property type="term" value="F:4 iron, 4 sulfur cluster binding"/>
    <property type="evidence" value="ECO:0007669"/>
    <property type="project" value="UniProtKB-KW"/>
</dbReference>
<comment type="caution">
    <text evidence="17">The sequence shown here is derived from an EMBL/GenBank/DDBJ whole genome shotgun (WGS) entry which is preliminary data.</text>
</comment>
<feature type="binding site" evidence="15">
    <location>
        <position position="48"/>
    </location>
    <ligand>
        <name>[4Fe-4S] cluster</name>
        <dbReference type="ChEBI" id="CHEBI:49883"/>
    </ligand>
</feature>
<dbReference type="PROSITE" id="PS00551">
    <property type="entry name" value="MOLYBDOPTERIN_PROK_1"/>
    <property type="match status" value="1"/>
</dbReference>
<evidence type="ECO:0000256" key="9">
    <source>
        <dbReference type="ARBA" id="ARBA00023002"/>
    </source>
</evidence>
<keyword evidence="4 15" id="KW-0500">Molybdenum</keyword>
<keyword evidence="8 15" id="KW-0249">Electron transport</keyword>
<feature type="binding site" evidence="15">
    <location>
        <position position="885"/>
    </location>
    <ligand>
        <name>Mo-bis(molybdopterin guanine dinucleotide)</name>
        <dbReference type="ChEBI" id="CHEBI:60539"/>
    </ligand>
</feature>
<sequence>MDCQRRDFIKASLAASAALAVGMELPPKLLAALAQESEAGWQWDRAVCRFCGTGCTLQVATENNKLVAVKGDPESPVNRGMLCVKGYYNAKILYGADRLTKPLLRMSGGRFDKNGEFAPVSWDTAFNVMAEQIKKTLNDKGPVGISMFGSGQYTIDEGYAANKLIKAGFRSNNIEPNARHCMASAVVGFFQTFGIDEPPGNYDDIELTDTLVLWGANMAEMHPMLWARVTATKLKRPNQVKLVNLSTYQNRSSDLADLEIIFKPNTDLALFNYLAKYLIDHQAVDWDFVNKYTTFAAGPTDIGYGLEPTHPKENEITLSPAEAVGMGLGKSGAGTKVAQKNTGSAAKHWTISKADFIKGLEPYTLDYVAELAKGDADEPLESFKEKLVVLAKLYAEKSRKVVSFWTMGMNQHVRGSWVNEQAYMVHLLLGKQATPGNGAFSLTGQPSACGTAREVGTFAHRLPADTMIDNPDHRKKAESIWKLPAGTLNPFPGSHAVKMMRELESGKIDFFWSHVANPFQDYANANRWVKAARRPGSFIVVSDAYPTVSCKVADLILPSAMIFEKWGAYGNAERRTQHWREQVSPPGEAKGDLWQYLELSKRFTLLDVWGEVKLEQAEGGYLPNLIPKLSSMGYQETDSLFDVLFQRPGEGSPWDPKSELAKGHKNHIAEEQGFFVQKALWEEYRQFGQGHGHDLASYETYFKVPGLRWPVVKGKETPWRYNEQYDPYVASGETFNFYGPALKEIPQGDLNGPNLELPKVKLFAFKDDQGNIRGGKAKIFFRPYMDPPEMPDQEYPFWLCTGRVIEHWHSGTMTRRVPELYKAMPHATVALHPADARAFGLASGDFALIASRRGEVRARVEIAGRNKMPKGSIFVPWFDEHVLINKLTLDQTCPLSKQTDYKKCAVKITKA</sequence>
<keyword evidence="3 15" id="KW-0004">4Fe-4S</keyword>
<dbReference type="GO" id="GO:0042128">
    <property type="term" value="P:nitrate assimilation"/>
    <property type="evidence" value="ECO:0007669"/>
    <property type="project" value="UniProtKB-UniRule"/>
</dbReference>
<feature type="binding site" evidence="15">
    <location>
        <position position="152"/>
    </location>
    <ligand>
        <name>Mo-bis(molybdopterin guanine dinucleotide)</name>
        <dbReference type="ChEBI" id="CHEBI:60539"/>
    </ligand>
</feature>
<evidence type="ECO:0000256" key="13">
    <source>
        <dbReference type="ARBA" id="ARBA00052176"/>
    </source>
</evidence>
<dbReference type="GO" id="GO:0006777">
    <property type="term" value="P:Mo-molybdopterin cofactor biosynthetic process"/>
    <property type="evidence" value="ECO:0007669"/>
    <property type="project" value="UniProtKB-UniRule"/>
</dbReference>
<dbReference type="GO" id="GO:0050140">
    <property type="term" value="F:nitrate reductase (cytochrome) activity"/>
    <property type="evidence" value="ECO:0007669"/>
    <property type="project" value="UniProtKB-EC"/>
</dbReference>
<comment type="cofactor">
    <cofactor evidence="15">
        <name>[4Fe-4S] cluster</name>
        <dbReference type="ChEBI" id="CHEBI:49883"/>
    </cofactor>
    <text evidence="15">Binds 1 [4Fe-4S] cluster.</text>
</comment>
<dbReference type="Pfam" id="PF01568">
    <property type="entry name" value="Molydop_binding"/>
    <property type="match status" value="1"/>
</dbReference>
<dbReference type="HAMAP" id="MF_01630">
    <property type="entry name" value="Nitrate_reduct_NapA"/>
    <property type="match status" value="1"/>
</dbReference>
<dbReference type="InterPro" id="IPR006657">
    <property type="entry name" value="MoPterin_dinucl-bd_dom"/>
</dbReference>
<keyword evidence="7 15" id="KW-0574">Periplasm</keyword>
<dbReference type="InterPro" id="IPR009010">
    <property type="entry name" value="Asp_de-COase-like_dom_sf"/>
</dbReference>
<dbReference type="EMBL" id="MFNE01000053">
    <property type="protein sequence ID" value="OGG93117.1"/>
    <property type="molecule type" value="Genomic_DNA"/>
</dbReference>
<feature type="binding site" evidence="15">
    <location>
        <position position="55"/>
    </location>
    <ligand>
        <name>[4Fe-4S] cluster</name>
        <dbReference type="ChEBI" id="CHEBI:49883"/>
    </ligand>
</feature>
<comment type="similarity">
    <text evidence="1 15">Belongs to the prokaryotic molybdopterin-containing oxidoreductase family. NasA/NapA/NarB subfamily.</text>
</comment>
<evidence type="ECO:0000256" key="1">
    <source>
        <dbReference type="ARBA" id="ARBA00008747"/>
    </source>
</evidence>
<evidence type="ECO:0000256" key="3">
    <source>
        <dbReference type="ARBA" id="ARBA00022485"/>
    </source>
</evidence>
<keyword evidence="11 15" id="KW-0411">Iron-sulfur</keyword>
<feature type="binding site" evidence="15">
    <location>
        <position position="877"/>
    </location>
    <ligand>
        <name>substrate</name>
    </ligand>
</feature>
<dbReference type="PANTHER" id="PTHR43105">
    <property type="entry name" value="RESPIRATORY NITRATE REDUCTASE"/>
    <property type="match status" value="1"/>
</dbReference>
<dbReference type="GO" id="GO:0016020">
    <property type="term" value="C:membrane"/>
    <property type="evidence" value="ECO:0007669"/>
    <property type="project" value="TreeGrafter"/>
</dbReference>
<evidence type="ECO:0000256" key="12">
    <source>
        <dbReference type="ARBA" id="ARBA00023063"/>
    </source>
</evidence>
<evidence type="ECO:0000256" key="15">
    <source>
        <dbReference type="HAMAP-Rule" id="MF_01630"/>
    </source>
</evidence>
<gene>
    <name evidence="15" type="primary">napA</name>
    <name evidence="17" type="ORF">A2527_14430</name>
</gene>
<dbReference type="InterPro" id="IPR006656">
    <property type="entry name" value="Mopterin_OxRdtase"/>
</dbReference>
<dbReference type="Gene3D" id="3.40.50.740">
    <property type="match status" value="1"/>
</dbReference>
<keyword evidence="2 15" id="KW-0813">Transport</keyword>
<feature type="binding site" evidence="15">
    <location>
        <position position="83"/>
    </location>
    <ligand>
        <name>[4Fe-4S] cluster</name>
        <dbReference type="ChEBI" id="CHEBI:49883"/>
    </ligand>
</feature>
<feature type="binding site" evidence="15">
    <location>
        <position position="51"/>
    </location>
    <ligand>
        <name>[4Fe-4S] cluster</name>
        <dbReference type="ChEBI" id="CHEBI:49883"/>
    </ligand>
</feature>
<proteinExistence type="inferred from homology"/>
<dbReference type="InterPro" id="IPR050123">
    <property type="entry name" value="Prok_molybdopt-oxidoreductase"/>
</dbReference>
<dbReference type="AlphaFoldDB" id="A0A1F6G4U3"/>
<dbReference type="Proteomes" id="UP000178449">
    <property type="component" value="Unassembled WGS sequence"/>
</dbReference>
<feature type="binding site" evidence="15">
    <location>
        <begin position="214"/>
        <end position="221"/>
    </location>
    <ligand>
        <name>Mo-bis(molybdopterin guanine dinucleotide)</name>
        <dbReference type="ChEBI" id="CHEBI:60539"/>
    </ligand>
</feature>
<dbReference type="NCBIfam" id="TIGR01706">
    <property type="entry name" value="NAPA"/>
    <property type="match status" value="1"/>
</dbReference>
<comment type="catalytic activity">
    <reaction evidence="13 15">
        <text>2 Fe(II)-[cytochrome] + nitrate + 2 H(+) = 2 Fe(III)-[cytochrome] + nitrite + H2O</text>
        <dbReference type="Rhea" id="RHEA:12909"/>
        <dbReference type="Rhea" id="RHEA-COMP:11777"/>
        <dbReference type="Rhea" id="RHEA-COMP:11778"/>
        <dbReference type="ChEBI" id="CHEBI:15377"/>
        <dbReference type="ChEBI" id="CHEBI:15378"/>
        <dbReference type="ChEBI" id="CHEBI:16301"/>
        <dbReference type="ChEBI" id="CHEBI:17632"/>
        <dbReference type="ChEBI" id="CHEBI:29033"/>
        <dbReference type="ChEBI" id="CHEBI:29034"/>
        <dbReference type="EC" id="1.9.6.1"/>
    </reaction>
</comment>
<evidence type="ECO:0000256" key="14">
    <source>
        <dbReference type="ARBA" id="ARBA00055000"/>
    </source>
</evidence>
<feature type="binding site" evidence="15">
    <location>
        <position position="181"/>
    </location>
    <ligand>
        <name>Mo-bis(molybdopterin guanine dinucleotide)</name>
        <dbReference type="ChEBI" id="CHEBI:60539"/>
    </ligand>
</feature>
<evidence type="ECO:0000256" key="2">
    <source>
        <dbReference type="ARBA" id="ARBA00022448"/>
    </source>
</evidence>
<dbReference type="SUPFAM" id="SSF50692">
    <property type="entry name" value="ADC-like"/>
    <property type="match status" value="1"/>
</dbReference>
<evidence type="ECO:0000256" key="7">
    <source>
        <dbReference type="ARBA" id="ARBA00022764"/>
    </source>
</evidence>
<evidence type="ECO:0000259" key="16">
    <source>
        <dbReference type="PROSITE" id="PS51669"/>
    </source>
</evidence>
<feature type="binding site" evidence="15">
    <location>
        <position position="592"/>
    </location>
    <ligand>
        <name>Mo-bis(molybdopterin guanine dinucleotide)</name>
        <dbReference type="ChEBI" id="CHEBI:60539"/>
    </ligand>
</feature>
<dbReference type="GO" id="GO:0045333">
    <property type="term" value="P:cellular respiration"/>
    <property type="evidence" value="ECO:0007669"/>
    <property type="project" value="UniProtKB-ARBA"/>
</dbReference>